<evidence type="ECO:0000313" key="1">
    <source>
        <dbReference type="EMBL" id="AFZ18664.1"/>
    </source>
</evidence>
<dbReference type="EMBL" id="CP003630">
    <property type="protein sequence ID" value="AFZ18664.1"/>
    <property type="molecule type" value="Genomic_DNA"/>
</dbReference>
<sequence length="190" mass="21540">MTASTVRIKSRDFASKLSQQVSGVCLLFTALALLMPQSTWAQTSSIPTPSFEPLETKLLDETTLPPSSDWVTANTISPTSLTNPSLWWAEEQFDEFDGKLIQNWIAYRGKKRVDLVVNRQLWSILDYLGRYSFLSRFGAAARDYQYNVRVFNERAGLLATYTCNYSTTPPDCQLKVFDSFGRDSLPVRSK</sequence>
<dbReference type="KEGG" id="mic:Mic7113_2886"/>
<gene>
    <name evidence="1" type="ORF">Mic7113_2886</name>
</gene>
<dbReference type="AlphaFoldDB" id="K9WFX0"/>
<dbReference type="STRING" id="1173027.Mic7113_2886"/>
<evidence type="ECO:0000313" key="2">
    <source>
        <dbReference type="Proteomes" id="UP000010471"/>
    </source>
</evidence>
<dbReference type="HOGENOM" id="CLU_113629_0_0_3"/>
<dbReference type="RefSeq" id="WP_015182813.1">
    <property type="nucleotide sequence ID" value="NC_019738.1"/>
</dbReference>
<name>K9WFX0_9CYAN</name>
<reference evidence="1 2" key="1">
    <citation type="submission" date="2012-06" db="EMBL/GenBank/DDBJ databases">
        <title>Finished chromosome of genome of Microcoleus sp. PCC 7113.</title>
        <authorList>
            <consortium name="US DOE Joint Genome Institute"/>
            <person name="Gugger M."/>
            <person name="Coursin T."/>
            <person name="Rippka R."/>
            <person name="Tandeau De Marsac N."/>
            <person name="Huntemann M."/>
            <person name="Wei C.-L."/>
            <person name="Han J."/>
            <person name="Detter J.C."/>
            <person name="Han C."/>
            <person name="Tapia R."/>
            <person name="Chen A."/>
            <person name="Kyrpides N."/>
            <person name="Mavromatis K."/>
            <person name="Markowitz V."/>
            <person name="Szeto E."/>
            <person name="Ivanova N."/>
            <person name="Pagani I."/>
            <person name="Pati A."/>
            <person name="Goodwin L."/>
            <person name="Nordberg H.P."/>
            <person name="Cantor M.N."/>
            <person name="Hua S.X."/>
            <person name="Woyke T."/>
            <person name="Kerfeld C.A."/>
        </authorList>
    </citation>
    <scope>NUCLEOTIDE SEQUENCE [LARGE SCALE GENOMIC DNA]</scope>
    <source>
        <strain evidence="1 2">PCC 7113</strain>
    </source>
</reference>
<protein>
    <submittedName>
        <fullName evidence="1">Uncharacterized protein</fullName>
    </submittedName>
</protein>
<keyword evidence="2" id="KW-1185">Reference proteome</keyword>
<dbReference type="eggNOG" id="ENOG5032V94">
    <property type="taxonomic scope" value="Bacteria"/>
</dbReference>
<proteinExistence type="predicted"/>
<accession>K9WFX0</accession>
<dbReference type="Proteomes" id="UP000010471">
    <property type="component" value="Chromosome"/>
</dbReference>
<organism evidence="1 2">
    <name type="scientific">Allocoleopsis franciscana PCC 7113</name>
    <dbReference type="NCBI Taxonomy" id="1173027"/>
    <lineage>
        <taxon>Bacteria</taxon>
        <taxon>Bacillati</taxon>
        <taxon>Cyanobacteriota</taxon>
        <taxon>Cyanophyceae</taxon>
        <taxon>Coleofasciculales</taxon>
        <taxon>Coleofasciculaceae</taxon>
        <taxon>Allocoleopsis</taxon>
        <taxon>Allocoleopsis franciscana</taxon>
    </lineage>
</organism>